<dbReference type="PANTHER" id="PTHR21064">
    <property type="entry name" value="AMINOGLYCOSIDE PHOSPHOTRANSFERASE DOMAIN-CONTAINING PROTEIN-RELATED"/>
    <property type="match status" value="1"/>
</dbReference>
<gene>
    <name evidence="3" type="ORF">AM231_08040</name>
</gene>
<dbReference type="PANTHER" id="PTHR21064:SF6">
    <property type="entry name" value="AMINOGLYCOSIDE PHOSPHOTRANSFERASE DOMAIN-CONTAINING PROTEIN"/>
    <property type="match status" value="1"/>
</dbReference>
<comment type="similarity">
    <text evidence="1">Belongs to the pseudomonas-type ThrB family.</text>
</comment>
<dbReference type="Proteomes" id="UP000036932">
    <property type="component" value="Unassembled WGS sequence"/>
</dbReference>
<keyword evidence="3" id="KW-0808">Transferase</keyword>
<dbReference type="SUPFAM" id="SSF56112">
    <property type="entry name" value="Protein kinase-like (PK-like)"/>
    <property type="match status" value="1"/>
</dbReference>
<keyword evidence="4" id="KW-1185">Reference proteome</keyword>
<dbReference type="OrthoDB" id="1995036at2"/>
<dbReference type="Gene3D" id="3.90.1200.10">
    <property type="match status" value="1"/>
</dbReference>
<protein>
    <submittedName>
        <fullName evidence="3">Aminoglycoside phosphotransferase</fullName>
    </submittedName>
</protein>
<reference evidence="4" key="1">
    <citation type="submission" date="2015-08" db="EMBL/GenBank/DDBJ databases">
        <title>Genome sequencing project for genomic taxonomy and phylogenomics of Bacillus-like bacteria.</title>
        <authorList>
            <person name="Liu B."/>
            <person name="Wang J."/>
            <person name="Zhu Y."/>
            <person name="Liu G."/>
            <person name="Chen Q."/>
            <person name="Chen Z."/>
            <person name="Lan J."/>
            <person name="Che J."/>
            <person name="Ge C."/>
            <person name="Shi H."/>
            <person name="Pan Z."/>
            <person name="Liu X."/>
        </authorList>
    </citation>
    <scope>NUCLEOTIDE SEQUENCE [LARGE SCALE GENOMIC DNA]</scope>
    <source>
        <strain evidence="4">FJAT-22460</strain>
    </source>
</reference>
<evidence type="ECO:0000259" key="2">
    <source>
        <dbReference type="Pfam" id="PF01636"/>
    </source>
</evidence>
<dbReference type="GO" id="GO:0004413">
    <property type="term" value="F:homoserine kinase activity"/>
    <property type="evidence" value="ECO:0007669"/>
    <property type="project" value="TreeGrafter"/>
</dbReference>
<feature type="domain" description="Aminoglycoside phosphotransferase" evidence="2">
    <location>
        <begin position="24"/>
        <end position="265"/>
    </location>
</feature>
<dbReference type="Gene3D" id="3.30.200.20">
    <property type="entry name" value="Phosphorylase Kinase, domain 1"/>
    <property type="match status" value="1"/>
</dbReference>
<evidence type="ECO:0000313" key="4">
    <source>
        <dbReference type="Proteomes" id="UP000036932"/>
    </source>
</evidence>
<dbReference type="GO" id="GO:0009088">
    <property type="term" value="P:threonine biosynthetic process"/>
    <property type="evidence" value="ECO:0007669"/>
    <property type="project" value="TreeGrafter"/>
</dbReference>
<name>A0A0M1P3Q4_9BACL</name>
<evidence type="ECO:0000313" key="3">
    <source>
        <dbReference type="EMBL" id="KOR89116.1"/>
    </source>
</evidence>
<dbReference type="Pfam" id="PF01636">
    <property type="entry name" value="APH"/>
    <property type="match status" value="1"/>
</dbReference>
<dbReference type="EMBL" id="LIUT01000001">
    <property type="protein sequence ID" value="KOR89116.1"/>
    <property type="molecule type" value="Genomic_DNA"/>
</dbReference>
<dbReference type="RefSeq" id="WP_054402165.1">
    <property type="nucleotide sequence ID" value="NZ_LIUT01000001.1"/>
</dbReference>
<dbReference type="AlphaFoldDB" id="A0A0M1P3Q4"/>
<dbReference type="InterPro" id="IPR002575">
    <property type="entry name" value="Aminoglycoside_PTrfase"/>
</dbReference>
<proteinExistence type="inferred from homology"/>
<accession>A0A0M1P3Q4</accession>
<dbReference type="InterPro" id="IPR050249">
    <property type="entry name" value="Pseudomonas-type_ThrB"/>
</dbReference>
<evidence type="ECO:0000256" key="1">
    <source>
        <dbReference type="ARBA" id="ARBA00038240"/>
    </source>
</evidence>
<organism evidence="3 4">
    <name type="scientific">Paenibacillus solani</name>
    <dbReference type="NCBI Taxonomy" id="1705565"/>
    <lineage>
        <taxon>Bacteria</taxon>
        <taxon>Bacillati</taxon>
        <taxon>Bacillota</taxon>
        <taxon>Bacilli</taxon>
        <taxon>Bacillales</taxon>
        <taxon>Paenibacillaceae</taxon>
        <taxon>Paenibacillus</taxon>
    </lineage>
</organism>
<sequence>MRNEQLQEILNEYDIREPEIIFIRHNENRTYKVKSHDGSTYLLRIHQPVKEGMAGQQHTYDGLLGELQMLEHLSSWDHLLVQRPVRNRTGELITIIEHEGKCWNSSVLTWLEGRDLQKGDLNDKVLVEKLGARIAELHKFYSRYEQEGLDKRPSQGIAYNLYMIEVIKQGLAKDLFASSDVSIIEQTITLVNSRLVDSGNIEASGLIHGDLSLGNIIMTSNGELCFIDFGFFGPGYNYTDVAMGAMMVPSEHRDKFLKGYYGSDHTGKEKLVMLEGFMLLAIIGYYVFQMENESVHAWMRERMPKLCADYCMPYLEGERIFYSV</sequence>
<dbReference type="PATRIC" id="fig|1705565.3.peg.3542"/>
<dbReference type="InterPro" id="IPR011009">
    <property type="entry name" value="Kinase-like_dom_sf"/>
</dbReference>
<comment type="caution">
    <text evidence="3">The sequence shown here is derived from an EMBL/GenBank/DDBJ whole genome shotgun (WGS) entry which is preliminary data.</text>
</comment>